<dbReference type="InterPro" id="IPR018793">
    <property type="entry name" value="Cyt_c_oxidase_assmbl_Pet191"/>
</dbReference>
<keyword evidence="2" id="KW-1015">Disulfide bond</keyword>
<dbReference type="GO" id="GO:0033617">
    <property type="term" value="P:mitochondrial respiratory chain complex IV assembly"/>
    <property type="evidence" value="ECO:0007669"/>
    <property type="project" value="TreeGrafter"/>
</dbReference>
<dbReference type="STRING" id="27342.A0A0H2S3M6"/>
<evidence type="ECO:0000256" key="1">
    <source>
        <dbReference type="ARBA" id="ARBA00007785"/>
    </source>
</evidence>
<dbReference type="Pfam" id="PF10203">
    <property type="entry name" value="Pet191_N"/>
    <property type="match status" value="1"/>
</dbReference>
<accession>A0A0H2S3M6</accession>
<dbReference type="PANTHER" id="PTHR28627">
    <property type="entry name" value="CYTOCHROME C OXIDASE ASSEMBLY FACTOR 5"/>
    <property type="match status" value="1"/>
</dbReference>
<gene>
    <name evidence="3" type="ORF">SCHPADRAFT_797865</name>
</gene>
<organism evidence="3 4">
    <name type="scientific">Schizopora paradoxa</name>
    <dbReference type="NCBI Taxonomy" id="27342"/>
    <lineage>
        <taxon>Eukaryota</taxon>
        <taxon>Fungi</taxon>
        <taxon>Dikarya</taxon>
        <taxon>Basidiomycota</taxon>
        <taxon>Agaricomycotina</taxon>
        <taxon>Agaricomycetes</taxon>
        <taxon>Hymenochaetales</taxon>
        <taxon>Schizoporaceae</taxon>
        <taxon>Schizopora</taxon>
    </lineage>
</organism>
<dbReference type="OrthoDB" id="282149at2759"/>
<dbReference type="PANTHER" id="PTHR28627:SF1">
    <property type="entry name" value="CYTOCHROME C OXIDASE ASSEMBLY FACTOR 5"/>
    <property type="match status" value="1"/>
</dbReference>
<feature type="non-terminal residue" evidence="3">
    <location>
        <position position="70"/>
    </location>
</feature>
<evidence type="ECO:0008006" key="5">
    <source>
        <dbReference type="Google" id="ProtNLM"/>
    </source>
</evidence>
<dbReference type="GO" id="GO:0005739">
    <property type="term" value="C:mitochondrion"/>
    <property type="evidence" value="ECO:0007669"/>
    <property type="project" value="TreeGrafter"/>
</dbReference>
<dbReference type="InParanoid" id="A0A0H2S3M6"/>
<evidence type="ECO:0000313" key="4">
    <source>
        <dbReference type="Proteomes" id="UP000053477"/>
    </source>
</evidence>
<dbReference type="AlphaFoldDB" id="A0A0H2S3M6"/>
<name>A0A0H2S3M6_9AGAM</name>
<protein>
    <recommendedName>
        <fullName evidence="5">Cytochrome c oxidase assembly factor 5</fullName>
    </recommendedName>
</protein>
<dbReference type="Proteomes" id="UP000053477">
    <property type="component" value="Unassembled WGS sequence"/>
</dbReference>
<dbReference type="EMBL" id="KQ085917">
    <property type="protein sequence ID" value="KLO16338.1"/>
    <property type="molecule type" value="Genomic_DNA"/>
</dbReference>
<proteinExistence type="inferred from homology"/>
<reference evidence="3 4" key="1">
    <citation type="submission" date="2015-04" db="EMBL/GenBank/DDBJ databases">
        <title>Complete genome sequence of Schizopora paradoxa KUC8140, a cosmopolitan wood degrader in East Asia.</title>
        <authorList>
            <consortium name="DOE Joint Genome Institute"/>
            <person name="Min B."/>
            <person name="Park H."/>
            <person name="Jang Y."/>
            <person name="Kim J.-J."/>
            <person name="Kim K.H."/>
            <person name="Pangilinan J."/>
            <person name="Lipzen A."/>
            <person name="Riley R."/>
            <person name="Grigoriev I.V."/>
            <person name="Spatafora J.W."/>
            <person name="Choi I.-G."/>
        </authorList>
    </citation>
    <scope>NUCLEOTIDE SEQUENCE [LARGE SCALE GENOMIC DNA]</scope>
    <source>
        <strain evidence="3 4">KUC8140</strain>
    </source>
</reference>
<comment type="similarity">
    <text evidence="1">Belongs to the PET191 family.</text>
</comment>
<sequence length="70" mass="8039">MSSSCEHLLNALKDCLLHSDCVMKDGRLPSDCLRNHIHELPAECQSLRKAVFNCKHGMLDMRKRFRGNEV</sequence>
<keyword evidence="4" id="KW-1185">Reference proteome</keyword>
<dbReference type="FunCoup" id="A0A0H2S3M6">
    <property type="interactions" value="168"/>
</dbReference>
<evidence type="ECO:0000256" key="2">
    <source>
        <dbReference type="ARBA" id="ARBA00023157"/>
    </source>
</evidence>
<evidence type="ECO:0000313" key="3">
    <source>
        <dbReference type="EMBL" id="KLO16338.1"/>
    </source>
</evidence>